<reference evidence="3 4" key="1">
    <citation type="submission" date="2017-04" db="EMBL/GenBank/DDBJ databases">
        <title>Complete genome sequence of Burkholderia cenocepacia PC184 Midwest clone.</title>
        <authorList>
            <person name="Mulks M.H."/>
            <person name="Cooper V.S."/>
        </authorList>
    </citation>
    <scope>NUCLEOTIDE SEQUENCE [LARGE SCALE GENOMIC DNA]</scope>
    <source>
        <strain evidence="3 4">PC184 Mulks</strain>
    </source>
</reference>
<dbReference type="EMBL" id="CP021067">
    <property type="protein sequence ID" value="AWG29552.1"/>
    <property type="molecule type" value="Genomic_DNA"/>
</dbReference>
<accession>A0AAD0J050</accession>
<sequence length="368" mass="40739">MFGMPSQRRENEICTDAPDMNDAASMKPFRDLTRALPLPARWPSTTAAQRHDDLREWHCTRQAAETRALRLLALVDGALDDTMLDAARSRGIAWQSLYPDTMLEASRPEIGPFLLDLTVNDDASRATMLDLLNAGSDSDLVVWLATGHALPELAAYLHPLAEATLPDTRQALLRYYDPSILENLVLILTPTQRRELLATFVELRYRFDPWESIVGEENGPLPSAAATPIVFTEAQYDALAREGFAETLYFQLRDEFLPPMSAVPDRWGIRYVKDLVARARSRHGLVNENDLAYFVLIGMNVHPAFDAHPEIAGKIAARGEDSPPLSETLGDVDAEVWAELLDGHPLADYAAERQPATMAAVGTPPDVG</sequence>
<dbReference type="Proteomes" id="UP000244809">
    <property type="component" value="Chromosome 1"/>
</dbReference>
<evidence type="ECO:0000259" key="2">
    <source>
        <dbReference type="Pfam" id="PF13503"/>
    </source>
</evidence>
<dbReference type="InterPro" id="IPR025391">
    <property type="entry name" value="DUF4123"/>
</dbReference>
<feature type="region of interest" description="Disordered" evidence="1">
    <location>
        <begin position="1"/>
        <end position="21"/>
    </location>
</feature>
<dbReference type="AlphaFoldDB" id="A0AAD0J050"/>
<protein>
    <recommendedName>
        <fullName evidence="2">DUF4123 domain-containing protein</fullName>
    </recommendedName>
</protein>
<gene>
    <name evidence="3" type="ORF">B9Z07_12315</name>
</gene>
<proteinExistence type="predicted"/>
<evidence type="ECO:0000313" key="3">
    <source>
        <dbReference type="EMBL" id="AWG29552.1"/>
    </source>
</evidence>
<organism evidence="3 4">
    <name type="scientific">Burkholderia cenocepacia</name>
    <dbReference type="NCBI Taxonomy" id="95486"/>
    <lineage>
        <taxon>Bacteria</taxon>
        <taxon>Pseudomonadati</taxon>
        <taxon>Pseudomonadota</taxon>
        <taxon>Betaproteobacteria</taxon>
        <taxon>Burkholderiales</taxon>
        <taxon>Burkholderiaceae</taxon>
        <taxon>Burkholderia</taxon>
        <taxon>Burkholderia cepacia complex</taxon>
    </lineage>
</organism>
<feature type="domain" description="DUF4123" evidence="2">
    <location>
        <begin position="73"/>
        <end position="194"/>
    </location>
</feature>
<name>A0AAD0J050_9BURK</name>
<evidence type="ECO:0000313" key="4">
    <source>
        <dbReference type="Proteomes" id="UP000244809"/>
    </source>
</evidence>
<evidence type="ECO:0000256" key="1">
    <source>
        <dbReference type="SAM" id="MobiDB-lite"/>
    </source>
</evidence>
<dbReference type="Pfam" id="PF13503">
    <property type="entry name" value="DUF4123"/>
    <property type="match status" value="1"/>
</dbReference>